<accession>A0A173R5R4</accession>
<evidence type="ECO:0000256" key="5">
    <source>
        <dbReference type="ARBA" id="ARBA00022989"/>
    </source>
</evidence>
<feature type="domain" description="EamA" evidence="8">
    <location>
        <begin position="8"/>
        <end position="82"/>
    </location>
</feature>
<dbReference type="PANTHER" id="PTHR32322:SF18">
    <property type="entry name" value="S-ADENOSYLMETHIONINE_S-ADENOSYLHOMOCYSTEINE TRANSPORTER"/>
    <property type="match status" value="1"/>
</dbReference>
<keyword evidence="4 7" id="KW-0812">Transmembrane</keyword>
<evidence type="ECO:0000259" key="8">
    <source>
        <dbReference type="Pfam" id="PF00892"/>
    </source>
</evidence>
<evidence type="ECO:0000313" key="12">
    <source>
        <dbReference type="Proteomes" id="UP000095597"/>
    </source>
</evidence>
<comment type="similarity">
    <text evidence="2">Belongs to the EamA transporter family.</text>
</comment>
<protein>
    <submittedName>
        <fullName evidence="9">Predicted permease, DMT superfamily</fullName>
    </submittedName>
</protein>
<evidence type="ECO:0000256" key="4">
    <source>
        <dbReference type="ARBA" id="ARBA00022692"/>
    </source>
</evidence>
<name>A0A173R5R4_9FIRM</name>
<dbReference type="GO" id="GO:0005886">
    <property type="term" value="C:plasma membrane"/>
    <property type="evidence" value="ECO:0007669"/>
    <property type="project" value="UniProtKB-SubCell"/>
</dbReference>
<dbReference type="Pfam" id="PF00892">
    <property type="entry name" value="EamA"/>
    <property type="match status" value="1"/>
</dbReference>
<feature type="transmembrane region" description="Helical" evidence="7">
    <location>
        <begin position="67"/>
        <end position="83"/>
    </location>
</feature>
<organism evidence="9 12">
    <name type="scientific">Dorea longicatena</name>
    <dbReference type="NCBI Taxonomy" id="88431"/>
    <lineage>
        <taxon>Bacteria</taxon>
        <taxon>Bacillati</taxon>
        <taxon>Bacillota</taxon>
        <taxon>Clostridia</taxon>
        <taxon>Lachnospirales</taxon>
        <taxon>Lachnospiraceae</taxon>
        <taxon>Dorea</taxon>
    </lineage>
</organism>
<evidence type="ECO:0000313" key="11">
    <source>
        <dbReference type="Proteomes" id="UP000095380"/>
    </source>
</evidence>
<reference evidence="11 12" key="1">
    <citation type="submission" date="2015-09" db="EMBL/GenBank/DDBJ databases">
        <authorList>
            <consortium name="Pathogen Informatics"/>
        </authorList>
    </citation>
    <scope>NUCLEOTIDE SEQUENCE [LARGE SCALE GENOMIC DNA]</scope>
    <source>
        <strain evidence="10 11">2789STDY5608851</strain>
        <strain evidence="9 12">2789STDY5834961</strain>
    </source>
</reference>
<dbReference type="InterPro" id="IPR037185">
    <property type="entry name" value="EmrE-like"/>
</dbReference>
<feature type="transmembrane region" description="Helical" evidence="7">
    <location>
        <begin position="44"/>
        <end position="61"/>
    </location>
</feature>
<feature type="transmembrane region" description="Helical" evidence="7">
    <location>
        <begin position="12"/>
        <end position="32"/>
    </location>
</feature>
<dbReference type="PANTHER" id="PTHR32322">
    <property type="entry name" value="INNER MEMBRANE TRANSPORTER"/>
    <property type="match status" value="1"/>
</dbReference>
<evidence type="ECO:0000256" key="6">
    <source>
        <dbReference type="ARBA" id="ARBA00023136"/>
    </source>
</evidence>
<dbReference type="EMBL" id="CYXO01000001">
    <property type="protein sequence ID" value="CUM73171.1"/>
    <property type="molecule type" value="Genomic_DNA"/>
</dbReference>
<sequence>MDVTVFKKPEIILNFLFLGVGASALGFFLWNLSTKWIGAIKTSVYIYVSPVVTVVLSVVILHEKMTFVSVTGALLILLGLIVSQKKINQKK</sequence>
<dbReference type="Proteomes" id="UP000095380">
    <property type="component" value="Unassembled WGS sequence"/>
</dbReference>
<evidence type="ECO:0000256" key="1">
    <source>
        <dbReference type="ARBA" id="ARBA00004651"/>
    </source>
</evidence>
<evidence type="ECO:0000313" key="10">
    <source>
        <dbReference type="EMBL" id="CUN95302.1"/>
    </source>
</evidence>
<keyword evidence="5 7" id="KW-1133">Transmembrane helix</keyword>
<dbReference type="SUPFAM" id="SSF103481">
    <property type="entry name" value="Multidrug resistance efflux transporter EmrE"/>
    <property type="match status" value="1"/>
</dbReference>
<dbReference type="AlphaFoldDB" id="A0A173R5R4"/>
<dbReference type="RefSeq" id="WP_022415828.1">
    <property type="nucleotide sequence ID" value="NZ_CP094679.1"/>
</dbReference>
<dbReference type="Gene3D" id="1.10.3730.20">
    <property type="match status" value="1"/>
</dbReference>
<gene>
    <name evidence="10" type="ORF">ERS852408_01203</name>
    <name evidence="9" type="ORF">ERS852573_00268</name>
</gene>
<keyword evidence="6 7" id="KW-0472">Membrane</keyword>
<dbReference type="OrthoDB" id="9805239at2"/>
<comment type="subcellular location">
    <subcellularLocation>
        <location evidence="1">Cell membrane</location>
        <topology evidence="1">Multi-pass membrane protein</topology>
    </subcellularLocation>
</comment>
<evidence type="ECO:0000256" key="3">
    <source>
        <dbReference type="ARBA" id="ARBA00022475"/>
    </source>
</evidence>
<proteinExistence type="inferred from homology"/>
<dbReference type="InterPro" id="IPR000620">
    <property type="entry name" value="EamA_dom"/>
</dbReference>
<evidence type="ECO:0000313" key="9">
    <source>
        <dbReference type="EMBL" id="CUM73171.1"/>
    </source>
</evidence>
<keyword evidence="3" id="KW-1003">Cell membrane</keyword>
<dbReference type="Proteomes" id="UP000095597">
    <property type="component" value="Unassembled WGS sequence"/>
</dbReference>
<evidence type="ECO:0000256" key="7">
    <source>
        <dbReference type="SAM" id="Phobius"/>
    </source>
</evidence>
<evidence type="ECO:0000256" key="2">
    <source>
        <dbReference type="ARBA" id="ARBA00007362"/>
    </source>
</evidence>
<dbReference type="EMBL" id="CYYM01000005">
    <property type="protein sequence ID" value="CUN95302.1"/>
    <property type="molecule type" value="Genomic_DNA"/>
</dbReference>
<dbReference type="InterPro" id="IPR050638">
    <property type="entry name" value="AA-Vitamin_Transporters"/>
</dbReference>